<dbReference type="InterPro" id="IPR015300">
    <property type="entry name" value="DNA-bd_pseudobarrel_sf"/>
</dbReference>
<evidence type="ECO:0000313" key="8">
    <source>
        <dbReference type="Proteomes" id="UP000554482"/>
    </source>
</evidence>
<evidence type="ECO:0000256" key="2">
    <source>
        <dbReference type="ARBA" id="ARBA00023015"/>
    </source>
</evidence>
<dbReference type="SUPFAM" id="SSF101936">
    <property type="entry name" value="DNA-binding pseudobarrel domain"/>
    <property type="match status" value="1"/>
</dbReference>
<evidence type="ECO:0000256" key="5">
    <source>
        <dbReference type="ARBA" id="ARBA00023242"/>
    </source>
</evidence>
<dbReference type="GO" id="GO:0005634">
    <property type="term" value="C:nucleus"/>
    <property type="evidence" value="ECO:0007669"/>
    <property type="project" value="UniProtKB-SubCell"/>
</dbReference>
<feature type="compositionally biased region" description="Low complexity" evidence="6">
    <location>
        <begin position="125"/>
        <end position="142"/>
    </location>
</feature>
<feature type="compositionally biased region" description="Acidic residues" evidence="6">
    <location>
        <begin position="279"/>
        <end position="326"/>
    </location>
</feature>
<dbReference type="Proteomes" id="UP000554482">
    <property type="component" value="Unassembled WGS sequence"/>
</dbReference>
<evidence type="ECO:0000313" key="7">
    <source>
        <dbReference type="EMBL" id="KAF5185762.1"/>
    </source>
</evidence>
<feature type="compositionally biased region" description="Polar residues" evidence="6">
    <location>
        <begin position="259"/>
        <end position="274"/>
    </location>
</feature>
<comment type="caution">
    <text evidence="7">The sequence shown here is derived from an EMBL/GenBank/DDBJ whole genome shotgun (WGS) entry which is preliminary data.</text>
</comment>
<evidence type="ECO:0000256" key="6">
    <source>
        <dbReference type="SAM" id="MobiDB-lite"/>
    </source>
</evidence>
<proteinExistence type="predicted"/>
<dbReference type="GO" id="GO:0003677">
    <property type="term" value="F:DNA binding"/>
    <property type="evidence" value="ECO:0007669"/>
    <property type="project" value="UniProtKB-KW"/>
</dbReference>
<feature type="region of interest" description="Disordered" evidence="6">
    <location>
        <begin position="255"/>
        <end position="361"/>
    </location>
</feature>
<keyword evidence="2" id="KW-0805">Transcription regulation</keyword>
<feature type="compositionally biased region" description="Basic and acidic residues" evidence="6">
    <location>
        <begin position="170"/>
        <end position="179"/>
    </location>
</feature>
<dbReference type="AlphaFoldDB" id="A0A7J6VN35"/>
<gene>
    <name evidence="7" type="ORF">FRX31_024651</name>
</gene>
<evidence type="ECO:0000256" key="4">
    <source>
        <dbReference type="ARBA" id="ARBA00023163"/>
    </source>
</evidence>
<keyword evidence="4" id="KW-0804">Transcription</keyword>
<evidence type="ECO:0008006" key="9">
    <source>
        <dbReference type="Google" id="ProtNLM"/>
    </source>
</evidence>
<keyword evidence="5" id="KW-0539">Nucleus</keyword>
<organism evidence="7 8">
    <name type="scientific">Thalictrum thalictroides</name>
    <name type="common">Rue-anemone</name>
    <name type="synonym">Anemone thalictroides</name>
    <dbReference type="NCBI Taxonomy" id="46969"/>
    <lineage>
        <taxon>Eukaryota</taxon>
        <taxon>Viridiplantae</taxon>
        <taxon>Streptophyta</taxon>
        <taxon>Embryophyta</taxon>
        <taxon>Tracheophyta</taxon>
        <taxon>Spermatophyta</taxon>
        <taxon>Magnoliopsida</taxon>
        <taxon>Ranunculales</taxon>
        <taxon>Ranunculaceae</taxon>
        <taxon>Thalictroideae</taxon>
        <taxon>Thalictrum</taxon>
    </lineage>
</organism>
<accession>A0A7J6VN35</accession>
<evidence type="ECO:0000256" key="1">
    <source>
        <dbReference type="ARBA" id="ARBA00004123"/>
    </source>
</evidence>
<keyword evidence="8" id="KW-1185">Reference proteome</keyword>
<name>A0A7J6VN35_THATH</name>
<keyword evidence="3" id="KW-0238">DNA-binding</keyword>
<feature type="compositionally biased region" description="Acidic residues" evidence="6">
    <location>
        <begin position="334"/>
        <end position="361"/>
    </location>
</feature>
<dbReference type="EMBL" id="JABWDY010030254">
    <property type="protein sequence ID" value="KAF5185762.1"/>
    <property type="molecule type" value="Genomic_DNA"/>
</dbReference>
<protein>
    <recommendedName>
        <fullName evidence="9">TF-B3 domain-containing protein</fullName>
    </recommendedName>
</protein>
<feature type="region of interest" description="Disordered" evidence="6">
    <location>
        <begin position="117"/>
        <end position="196"/>
    </location>
</feature>
<evidence type="ECO:0000256" key="3">
    <source>
        <dbReference type="ARBA" id="ARBA00023125"/>
    </source>
</evidence>
<reference evidence="7 8" key="1">
    <citation type="submission" date="2020-06" db="EMBL/GenBank/DDBJ databases">
        <title>Transcriptomic and genomic resources for Thalictrum thalictroides and T. hernandezii: Facilitating candidate gene discovery in an emerging model plant lineage.</title>
        <authorList>
            <person name="Arias T."/>
            <person name="Riano-Pachon D.M."/>
            <person name="Di Stilio V.S."/>
        </authorList>
    </citation>
    <scope>NUCLEOTIDE SEQUENCE [LARGE SCALE GENOMIC DNA]</scope>
    <source>
        <strain evidence="8">cv. WT478/WT964</strain>
        <tissue evidence="7">Leaves</tissue>
    </source>
</reference>
<comment type="subcellular location">
    <subcellularLocation>
        <location evidence="1">Nucleus</location>
    </subcellularLocation>
</comment>
<sequence length="361" mass="39924">MCDASETSLSIEPQLEDAQPTNLWCKTTNFEVRLKWDTHHVYYFQHHGWHTFIKDVNLEKDDYILFEVMGYVGDTMEIWYHRMKQEGMFTNARQIRTRKHKLTANKVGKGKKAAAKVVSTGSGTSKKAAAKDVASGSGSSKKAAARDVSSRSAKGKNKARVVASGSGSRKGKEVVPEKKKQVRGSENVDGSGSVRGKKNARMRVFDPVTIILLAMRPKSAIFKKYTPSRAENHWCKGGDANCTCWEMWIKYDSQRDGGHSSSGVASPYTFSPTQFVDEHNDDDEDDRCSASDDENDDASACDSEDVDDKDDGASGTDDEDDDPISGDEERPIDLDTEIQTDFDDYSSSEDSSSSDDGSDEI</sequence>